<evidence type="ECO:0000256" key="3">
    <source>
        <dbReference type="ARBA" id="ARBA00022475"/>
    </source>
</evidence>
<evidence type="ECO:0000256" key="2">
    <source>
        <dbReference type="ARBA" id="ARBA00022473"/>
    </source>
</evidence>
<keyword evidence="6" id="KW-0472">Membrane</keyword>
<keyword evidence="2" id="KW-0217">Developmental protein</keyword>
<dbReference type="GO" id="GO:0005886">
    <property type="term" value="C:plasma membrane"/>
    <property type="evidence" value="ECO:0007669"/>
    <property type="project" value="UniProtKB-SubCell"/>
</dbReference>
<keyword evidence="4" id="KW-0812">Transmembrane</keyword>
<dbReference type="InterPro" id="IPR012552">
    <property type="entry name" value="DVL"/>
</dbReference>
<protein>
    <recommendedName>
        <fullName evidence="10">ROTUNDIFOLIA like 8</fullName>
    </recommendedName>
</protein>
<evidence type="ECO:0000256" key="6">
    <source>
        <dbReference type="ARBA" id="ARBA00023136"/>
    </source>
</evidence>
<dbReference type="AlphaFoldDB" id="A0AAN9IT87"/>
<comment type="caution">
    <text evidence="8">The sequence shown here is derived from an EMBL/GenBank/DDBJ whole genome shotgun (WGS) entry which is preliminary data.</text>
</comment>
<dbReference type="GO" id="GO:0008285">
    <property type="term" value="P:negative regulation of cell population proliferation"/>
    <property type="evidence" value="ECO:0007669"/>
    <property type="project" value="InterPro"/>
</dbReference>
<keyword evidence="5" id="KW-1133">Transmembrane helix</keyword>
<evidence type="ECO:0000256" key="5">
    <source>
        <dbReference type="ARBA" id="ARBA00022989"/>
    </source>
</evidence>
<gene>
    <name evidence="8" type="ORF">RJT34_20484</name>
</gene>
<comment type="subcellular location">
    <subcellularLocation>
        <location evidence="1">Cell membrane</location>
        <topology evidence="1">Single-pass membrane protein</topology>
    </subcellularLocation>
</comment>
<dbReference type="Proteomes" id="UP001359559">
    <property type="component" value="Unassembled WGS sequence"/>
</dbReference>
<dbReference type="GO" id="GO:0048367">
    <property type="term" value="P:shoot system development"/>
    <property type="evidence" value="ECO:0007669"/>
    <property type="project" value="UniProtKB-ARBA"/>
</dbReference>
<dbReference type="PANTHER" id="PTHR33102">
    <property type="entry name" value="DVL19-RELATED-RELATED"/>
    <property type="match status" value="1"/>
</dbReference>
<evidence type="ECO:0008006" key="10">
    <source>
        <dbReference type="Google" id="ProtNLM"/>
    </source>
</evidence>
<evidence type="ECO:0000256" key="1">
    <source>
        <dbReference type="ARBA" id="ARBA00004162"/>
    </source>
</evidence>
<evidence type="ECO:0000313" key="9">
    <source>
        <dbReference type="Proteomes" id="UP001359559"/>
    </source>
</evidence>
<dbReference type="EMBL" id="JAYKXN010000005">
    <property type="protein sequence ID" value="KAK7285706.1"/>
    <property type="molecule type" value="Genomic_DNA"/>
</dbReference>
<evidence type="ECO:0000256" key="4">
    <source>
        <dbReference type="ARBA" id="ARBA00022692"/>
    </source>
</evidence>
<dbReference type="InterPro" id="IPR051525">
    <property type="entry name" value="DVL_RTFL_regulatory"/>
</dbReference>
<dbReference type="Pfam" id="PF08137">
    <property type="entry name" value="DVL"/>
    <property type="match status" value="1"/>
</dbReference>
<accession>A0AAN9IT87</accession>
<reference evidence="8 9" key="1">
    <citation type="submission" date="2024-01" db="EMBL/GenBank/DDBJ databases">
        <title>The genomes of 5 underutilized Papilionoideae crops provide insights into root nodulation and disease resistance.</title>
        <authorList>
            <person name="Yuan L."/>
        </authorList>
    </citation>
    <scope>NUCLEOTIDE SEQUENCE [LARGE SCALE GENOMIC DNA]</scope>
    <source>
        <strain evidence="8">LY-2023</strain>
        <tissue evidence="8">Leaf</tissue>
    </source>
</reference>
<proteinExistence type="inferred from homology"/>
<evidence type="ECO:0000313" key="8">
    <source>
        <dbReference type="EMBL" id="KAK7285706.1"/>
    </source>
</evidence>
<comment type="similarity">
    <text evidence="7">Belongs to the DVL/RTFL small polypeptides family.</text>
</comment>
<evidence type="ECO:0000256" key="7">
    <source>
        <dbReference type="ARBA" id="ARBA00024340"/>
    </source>
</evidence>
<keyword evidence="9" id="KW-1185">Reference proteome</keyword>
<sequence length="109" mass="12185">MVEHLMLCLDYSSAPLFMLTFATSLIKPCSILHANQFDLQSLCPPTPQGSSSEAASFFFCGVMGNAIAKKKRHGFSNKCASLVKEQRARLYILRRCATMLLCWYIQGDD</sequence>
<organism evidence="8 9">
    <name type="scientific">Clitoria ternatea</name>
    <name type="common">Butterfly pea</name>
    <dbReference type="NCBI Taxonomy" id="43366"/>
    <lineage>
        <taxon>Eukaryota</taxon>
        <taxon>Viridiplantae</taxon>
        <taxon>Streptophyta</taxon>
        <taxon>Embryophyta</taxon>
        <taxon>Tracheophyta</taxon>
        <taxon>Spermatophyta</taxon>
        <taxon>Magnoliopsida</taxon>
        <taxon>eudicotyledons</taxon>
        <taxon>Gunneridae</taxon>
        <taxon>Pentapetalae</taxon>
        <taxon>rosids</taxon>
        <taxon>fabids</taxon>
        <taxon>Fabales</taxon>
        <taxon>Fabaceae</taxon>
        <taxon>Papilionoideae</taxon>
        <taxon>50 kb inversion clade</taxon>
        <taxon>NPAAA clade</taxon>
        <taxon>indigoferoid/millettioid clade</taxon>
        <taxon>Phaseoleae</taxon>
        <taxon>Clitoria</taxon>
    </lineage>
</organism>
<name>A0AAN9IT87_CLITE</name>
<keyword evidence="3" id="KW-1003">Cell membrane</keyword>